<dbReference type="EMBL" id="CP018092">
    <property type="protein sequence ID" value="ATS17642.1"/>
    <property type="molecule type" value="Genomic_DNA"/>
</dbReference>
<name>A0A2D2PZG1_PARLV</name>
<reference evidence="2" key="2">
    <citation type="journal article" date="2022" name="Front. Microbiol.">
        <title>Comparative Genomic Analysis Revealed Distinct Molecular Components and Organization of CO2-Concentrating Mechanism in Thermophilic Cyanobacteria.</title>
        <authorList>
            <person name="Tang J."/>
            <person name="Zhou H."/>
            <person name="Yao D."/>
            <person name="Riaz S."/>
            <person name="You D."/>
            <person name="Klepacz-Smolka A."/>
            <person name="Daroch M."/>
        </authorList>
    </citation>
    <scope>NUCLEOTIDE SEQUENCE [LARGE SCALE GENOMIC DNA]</scope>
    <source>
        <strain evidence="2">PCC 6715</strain>
    </source>
</reference>
<evidence type="ECO:0000313" key="2">
    <source>
        <dbReference type="Proteomes" id="UP000231057"/>
    </source>
</evidence>
<dbReference type="AlphaFoldDB" id="A0A2D2PZG1"/>
<protein>
    <submittedName>
        <fullName evidence="1">Uncharacterized protein</fullName>
    </submittedName>
</protein>
<evidence type="ECO:0000313" key="1">
    <source>
        <dbReference type="EMBL" id="ATS17642.1"/>
    </source>
</evidence>
<dbReference type="Proteomes" id="UP000231057">
    <property type="component" value="Chromosome"/>
</dbReference>
<dbReference type="RefSeq" id="WP_099797878.1">
    <property type="nucleotide sequence ID" value="NZ_CP018092.1"/>
</dbReference>
<accession>A0A2D2PZG1</accession>
<sequence>MAAKLALKFLGAEEDPKKPGKTKTILFLGQTELAAIAYILVNNWADIQPGLAGDKPELPKKITAAIEKALVETGTAS</sequence>
<organism evidence="1 2">
    <name type="scientific">Parathermosynechococcus lividus PCC 6715</name>
    <dbReference type="NCBI Taxonomy" id="1917166"/>
    <lineage>
        <taxon>Bacteria</taxon>
        <taxon>Bacillati</taxon>
        <taxon>Cyanobacteriota</taxon>
        <taxon>Cyanophyceae</taxon>
        <taxon>Acaryochloridales</taxon>
        <taxon>Thermosynechococcaceae</taxon>
        <taxon>Parathermosynechococcus</taxon>
    </lineage>
</organism>
<reference evidence="1 2" key="1">
    <citation type="submission" date="2016-11" db="EMBL/GenBank/DDBJ databases">
        <title>Complete genome sequence of thermophilic cyanobacteria strain Synechococcus sp. PCC6715.</title>
        <authorList>
            <person name="Tang J."/>
            <person name="Daroch M."/>
            <person name="Liang Y."/>
            <person name="Jiang D."/>
            <person name="Shah M."/>
        </authorList>
    </citation>
    <scope>NUCLEOTIDE SEQUENCE [LARGE SCALE GENOMIC DNA]</scope>
    <source>
        <strain evidence="1 2">PCC 6715</strain>
    </source>
</reference>
<keyword evidence="2" id="KW-1185">Reference proteome</keyword>
<gene>
    <name evidence="1" type="ORF">BRW62_01545</name>
</gene>
<proteinExistence type="predicted"/>
<dbReference type="KEGG" id="slw:BRW62_01545"/>